<evidence type="ECO:0000259" key="3">
    <source>
        <dbReference type="PROSITE" id="PS50222"/>
    </source>
</evidence>
<dbReference type="OrthoDB" id="528013at2759"/>
<feature type="compositionally biased region" description="Basic and acidic residues" evidence="1">
    <location>
        <begin position="22"/>
        <end position="31"/>
    </location>
</feature>
<evidence type="ECO:0000256" key="2">
    <source>
        <dbReference type="SAM" id="Phobius"/>
    </source>
</evidence>
<feature type="region of interest" description="Disordered" evidence="1">
    <location>
        <begin position="1"/>
        <end position="31"/>
    </location>
</feature>
<dbReference type="PROSITE" id="PS50222">
    <property type="entry name" value="EF_HAND_2"/>
    <property type="match status" value="1"/>
</dbReference>
<dbReference type="InterPro" id="IPR002048">
    <property type="entry name" value="EF_hand_dom"/>
</dbReference>
<feature type="domain" description="EF-hand" evidence="3">
    <location>
        <begin position="31"/>
        <end position="66"/>
    </location>
</feature>
<dbReference type="Proteomes" id="UP000041254">
    <property type="component" value="Unassembled WGS sequence"/>
</dbReference>
<protein>
    <recommendedName>
        <fullName evidence="3">EF-hand domain-containing protein</fullName>
    </recommendedName>
</protein>
<dbReference type="VEuPathDB" id="CryptoDB:Vbra_11636"/>
<evidence type="ECO:0000313" key="4">
    <source>
        <dbReference type="EMBL" id="CEL94594.1"/>
    </source>
</evidence>
<keyword evidence="2" id="KW-0472">Membrane</keyword>
<keyword evidence="5" id="KW-1185">Reference proteome</keyword>
<dbReference type="AlphaFoldDB" id="A0A0G4EGV1"/>
<name>A0A0G4EGV1_VITBC</name>
<keyword evidence="2" id="KW-0812">Transmembrane</keyword>
<dbReference type="InParanoid" id="A0A0G4EGV1"/>
<sequence length="302" mass="33473">MLAAKQKERTERTERTAAFAREAVRTSGDESDPDRIVRLLRSWDTDGDGIFSVDEVAEAARMVLRQKKKGRGLQKAVCTAAILYAVTIPILFGVTLGAMEMAKDFRPDDNSILLSTRGDRNVIRTKRKIYVQSPFEMASKSLADLERVDSIYIDDLLAGNGEVLQRFYKVEMITKAKASENIKVAFFGGDYLEVTSERALLFRPKPAEGCGEAKAADTPDGYCPVAEIVNGPDPREEQTRRRLATTAIPEPLYPIGPRNIGGNVYSSFNTGSIYESDGIVSLGRSRFFAQHQQRFCQGPTCT</sequence>
<feature type="transmembrane region" description="Helical" evidence="2">
    <location>
        <begin position="76"/>
        <end position="99"/>
    </location>
</feature>
<accession>A0A0G4EGV1</accession>
<dbReference type="PhylomeDB" id="A0A0G4EGV1"/>
<evidence type="ECO:0000256" key="1">
    <source>
        <dbReference type="SAM" id="MobiDB-lite"/>
    </source>
</evidence>
<reference evidence="4 5" key="1">
    <citation type="submission" date="2014-11" db="EMBL/GenBank/DDBJ databases">
        <authorList>
            <person name="Zhu J."/>
            <person name="Qi W."/>
            <person name="Song R."/>
        </authorList>
    </citation>
    <scope>NUCLEOTIDE SEQUENCE [LARGE SCALE GENOMIC DNA]</scope>
</reference>
<gene>
    <name evidence="4" type="ORF">Vbra_11636</name>
</gene>
<keyword evidence="2" id="KW-1133">Transmembrane helix</keyword>
<evidence type="ECO:0000313" key="5">
    <source>
        <dbReference type="Proteomes" id="UP000041254"/>
    </source>
</evidence>
<dbReference type="GO" id="GO:0005509">
    <property type="term" value="F:calcium ion binding"/>
    <property type="evidence" value="ECO:0007669"/>
    <property type="project" value="InterPro"/>
</dbReference>
<proteinExistence type="predicted"/>
<dbReference type="EMBL" id="CDMY01000223">
    <property type="protein sequence ID" value="CEL94594.1"/>
    <property type="molecule type" value="Genomic_DNA"/>
</dbReference>
<organism evidence="4 5">
    <name type="scientific">Vitrella brassicaformis (strain CCMP3155)</name>
    <dbReference type="NCBI Taxonomy" id="1169540"/>
    <lineage>
        <taxon>Eukaryota</taxon>
        <taxon>Sar</taxon>
        <taxon>Alveolata</taxon>
        <taxon>Colpodellida</taxon>
        <taxon>Vitrellaceae</taxon>
        <taxon>Vitrella</taxon>
    </lineage>
</organism>
<feature type="compositionally biased region" description="Basic and acidic residues" evidence="1">
    <location>
        <begin position="1"/>
        <end position="15"/>
    </location>
</feature>